<dbReference type="HOGENOM" id="CLU_087522_0_0_10"/>
<gene>
    <name evidence="2" type="ordered locus">MROS_2751</name>
</gene>
<dbReference type="Proteomes" id="UP000009011">
    <property type="component" value="Chromosome"/>
</dbReference>
<feature type="chain" id="PRO_5003707149" evidence="1">
    <location>
        <begin position="19"/>
        <end position="267"/>
    </location>
</feature>
<dbReference type="RefSeq" id="WP_014857411.1">
    <property type="nucleotide sequence ID" value="NC_018178.1"/>
</dbReference>
<proteinExistence type="predicted"/>
<dbReference type="AlphaFoldDB" id="I7A7Y7"/>
<feature type="signal peptide" evidence="1">
    <location>
        <begin position="1"/>
        <end position="18"/>
    </location>
</feature>
<organism evidence="2 3">
    <name type="scientific">Melioribacter roseus (strain DSM 23840 / JCM 17771 / VKM B-2668 / P3M-2)</name>
    <dbReference type="NCBI Taxonomy" id="1191523"/>
    <lineage>
        <taxon>Bacteria</taxon>
        <taxon>Pseudomonadati</taxon>
        <taxon>Ignavibacteriota</taxon>
        <taxon>Ignavibacteria</taxon>
        <taxon>Ignavibacteriales</taxon>
        <taxon>Melioribacteraceae</taxon>
        <taxon>Melioribacter</taxon>
    </lineage>
</organism>
<dbReference type="eggNOG" id="COG1555">
    <property type="taxonomic scope" value="Bacteria"/>
</dbReference>
<keyword evidence="2" id="KW-0238">DNA-binding</keyword>
<dbReference type="EMBL" id="CP003557">
    <property type="protein sequence ID" value="AFN75981.1"/>
    <property type="molecule type" value="Genomic_DNA"/>
</dbReference>
<sequence>MKKISFVLLLPIVVNCFAQTGAGARRTALNSSDVISCRDPFAIFYNPASAALSSSRQIGFFYSPSPFELKELATFYAAYIQPTSIATFSAGLMKYGFELYNVKTIQTGIAFSFYEHFSAGINFSMQNLAIANYGSRNFFFADVGLTAQINDRVITGVFVKNITGTSIGNFDNQFPTFFCAGVFYKIIDAIDLYASLYKEIGYKPALQYGVEYNLAEFLNLRAGISDFPETYSGGIGITFKSFELGYSVNSHFELGLSHQFDIILRTD</sequence>
<evidence type="ECO:0000256" key="1">
    <source>
        <dbReference type="SAM" id="SignalP"/>
    </source>
</evidence>
<evidence type="ECO:0000313" key="2">
    <source>
        <dbReference type="EMBL" id="AFN75981.1"/>
    </source>
</evidence>
<accession>I7A7Y7</accession>
<dbReference type="GO" id="GO:0003677">
    <property type="term" value="F:DNA binding"/>
    <property type="evidence" value="ECO:0007669"/>
    <property type="project" value="UniProtKB-KW"/>
</dbReference>
<protein>
    <submittedName>
        <fullName evidence="2">Helix-hairpin-helix DNA-binding class 1</fullName>
    </submittedName>
</protein>
<dbReference type="OrthoDB" id="9786645at2"/>
<reference evidence="2 3" key="1">
    <citation type="journal article" date="2013" name="PLoS ONE">
        <title>Genomic analysis of Melioribacter roseus, facultatively anaerobic organotrophic bacterium representing a novel deep lineage within Bacteriodetes/Chlorobi group.</title>
        <authorList>
            <person name="Kadnikov V.V."/>
            <person name="Mardanov A.V."/>
            <person name="Podosokorskaya O.A."/>
            <person name="Gavrilov S.N."/>
            <person name="Kublanov I.V."/>
            <person name="Beletsky A.V."/>
            <person name="Bonch-Osmolovskaya E.A."/>
            <person name="Ravin N.V."/>
        </authorList>
    </citation>
    <scope>NUCLEOTIDE SEQUENCE [LARGE SCALE GENOMIC DNA]</scope>
    <source>
        <strain evidence="3">JCM 17771 / P3M-2</strain>
    </source>
</reference>
<dbReference type="STRING" id="1191523.MROS_2751"/>
<evidence type="ECO:0000313" key="3">
    <source>
        <dbReference type="Proteomes" id="UP000009011"/>
    </source>
</evidence>
<name>I7A7Y7_MELRP</name>
<keyword evidence="1" id="KW-0732">Signal</keyword>
<dbReference type="KEGG" id="mro:MROS_2751"/>
<keyword evidence="3" id="KW-1185">Reference proteome</keyword>